<sequence>MTVNFPSSPSQGDTYTYEAITYTFDGEKWVGSTASSFNDVTVSGASANVILQGNDSITTDQTFTFNDQGGKLVPYQQGVWTPTVSQGTHNGPVDRQSWARIGNTVMLSGYVTDLTDTSSAVIAVESIPYSASIVVSGSASSSRVATTAGGVTLCYVRGGIDDQIQFLCTADSASNAWVQPRYSDTTAGNNSIYFSITYRTDDTTWTPINGATVS</sequence>
<protein>
    <submittedName>
        <fullName evidence="1">Uncharacterized protein</fullName>
    </submittedName>
</protein>
<accession>A0A6G8R5G8</accession>
<organism evidence="1 2">
    <name type="scientific">Synechococcus phage S-N03</name>
    <dbReference type="NCBI Taxonomy" id="2718943"/>
    <lineage>
        <taxon>Viruses</taxon>
        <taxon>Duplodnaviria</taxon>
        <taxon>Heunggongvirae</taxon>
        <taxon>Uroviricota</taxon>
        <taxon>Caudoviricetes</taxon>
        <taxon>Pantevenvirales</taxon>
        <taxon>Kyanoviridae</taxon>
        <taxon>Huanghaivirus</taxon>
        <taxon>Huanghaivirus snothree</taxon>
    </lineage>
</organism>
<name>A0A6G8R5G8_9CAUD</name>
<dbReference type="RefSeq" id="YP_010669029.1">
    <property type="nucleotide sequence ID" value="NC_070959.1"/>
</dbReference>
<proteinExistence type="predicted"/>
<dbReference type="KEGG" id="vg:77945183"/>
<evidence type="ECO:0000313" key="1">
    <source>
        <dbReference type="EMBL" id="QIN96649.1"/>
    </source>
</evidence>
<evidence type="ECO:0000313" key="2">
    <source>
        <dbReference type="Proteomes" id="UP000502617"/>
    </source>
</evidence>
<dbReference type="EMBL" id="MT162466">
    <property type="protein sequence ID" value="QIN96649.1"/>
    <property type="molecule type" value="Genomic_DNA"/>
</dbReference>
<dbReference type="Proteomes" id="UP000502617">
    <property type="component" value="Segment"/>
</dbReference>
<dbReference type="GeneID" id="77945183"/>
<reference evidence="1 2" key="1">
    <citation type="submission" date="2020-03" db="EMBL/GenBank/DDBJ databases">
        <title>The Isolation and Genome Sequence of a Novel Cyanophage S-N03 from the Huanghai Sea, China.</title>
        <authorList>
            <person name="Jiang T."/>
        </authorList>
    </citation>
    <scope>NUCLEOTIDE SEQUENCE [LARGE SCALE GENOMIC DNA]</scope>
</reference>
<keyword evidence="2" id="KW-1185">Reference proteome</keyword>